<dbReference type="PANTHER" id="PTHR39430">
    <property type="entry name" value="MEMBRANE-ASSOCIATED PROTEASE-RELATED"/>
    <property type="match status" value="1"/>
</dbReference>
<dbReference type="PANTHER" id="PTHR39430:SF1">
    <property type="entry name" value="PROTEASE"/>
    <property type="match status" value="1"/>
</dbReference>
<dbReference type="STRING" id="39482.ERS852491_04003"/>
<evidence type="ECO:0000259" key="2">
    <source>
        <dbReference type="Pfam" id="PF02517"/>
    </source>
</evidence>
<evidence type="ECO:0000256" key="1">
    <source>
        <dbReference type="SAM" id="Phobius"/>
    </source>
</evidence>
<feature type="domain" description="CAAX prenyl protease 2/Lysostaphin resistance protein A-like" evidence="2">
    <location>
        <begin position="151"/>
        <end position="242"/>
    </location>
</feature>
<feature type="transmembrane region" description="Helical" evidence="1">
    <location>
        <begin position="245"/>
        <end position="264"/>
    </location>
</feature>
<dbReference type="Pfam" id="PF02517">
    <property type="entry name" value="Rce1-like"/>
    <property type="match status" value="1"/>
</dbReference>
<protein>
    <submittedName>
        <fullName evidence="3">CAAX amino terminal protease self-immunity</fullName>
    </submittedName>
</protein>
<feature type="transmembrane region" description="Helical" evidence="1">
    <location>
        <begin position="207"/>
        <end position="224"/>
    </location>
</feature>
<proteinExistence type="predicted"/>
<dbReference type="GO" id="GO:0080120">
    <property type="term" value="P:CAAX-box protein maturation"/>
    <property type="evidence" value="ECO:0007669"/>
    <property type="project" value="UniProtKB-ARBA"/>
</dbReference>
<feature type="transmembrane region" description="Helical" evidence="1">
    <location>
        <begin position="184"/>
        <end position="201"/>
    </location>
</feature>
<keyword evidence="1" id="KW-1133">Transmembrane helix</keyword>
<dbReference type="GO" id="GO:0006508">
    <property type="term" value="P:proteolysis"/>
    <property type="evidence" value="ECO:0007669"/>
    <property type="project" value="UniProtKB-KW"/>
</dbReference>
<feature type="transmembrane region" description="Helical" evidence="1">
    <location>
        <begin position="16"/>
        <end position="38"/>
    </location>
</feature>
<dbReference type="Proteomes" id="UP000095544">
    <property type="component" value="Unassembled WGS sequence"/>
</dbReference>
<keyword evidence="3" id="KW-0645">Protease</keyword>
<organism evidence="3 4">
    <name type="scientific">Faecalicatena contorta</name>
    <dbReference type="NCBI Taxonomy" id="39482"/>
    <lineage>
        <taxon>Bacteria</taxon>
        <taxon>Bacillati</taxon>
        <taxon>Bacillota</taxon>
        <taxon>Clostridia</taxon>
        <taxon>Lachnospirales</taxon>
        <taxon>Lachnospiraceae</taxon>
        <taxon>Faecalicatena</taxon>
    </lineage>
</organism>
<accession>A0A174JV63</accession>
<keyword evidence="1" id="KW-0472">Membrane</keyword>
<keyword evidence="3" id="KW-0378">Hydrolase</keyword>
<evidence type="ECO:0000313" key="3">
    <source>
        <dbReference type="EMBL" id="CUP01040.1"/>
    </source>
</evidence>
<name>A0A174JV63_9FIRM</name>
<gene>
    <name evidence="3" type="ORF">ERS852491_04003</name>
</gene>
<sequence length="313" mass="35326">MIKIFKNRYGLVRSGWIIILCLILYYALLGVAQIFIIATMRKLLEITGNLDYSTGFSIPPVDTMNDVQFAIIQIMPEIVTEIVTIALSLITWKIMRYDWKDIGIGNLKSFKSEGIIGGLLGFAGCTLIFLILFISKSIHIDSIELVITPRVVLWLFTMILVGFGEELFCRGLLMSILRRTNNKYLIILLPSLIFGGIHLFIPSATFLSILNIIIIGIVFSYMYYKSGKLWMCVGYHITWNIFQSVIYGMPISGSNINSIMITHFPSANILNGGSFGIEGGILTTIVNILILMFAIFYYRSSTYEFLSDNHCKD</sequence>
<feature type="transmembrane region" description="Helical" evidence="1">
    <location>
        <begin position="115"/>
        <end position="134"/>
    </location>
</feature>
<reference evidence="3 4" key="1">
    <citation type="submission" date="2015-09" db="EMBL/GenBank/DDBJ databases">
        <authorList>
            <consortium name="Pathogen Informatics"/>
        </authorList>
    </citation>
    <scope>NUCLEOTIDE SEQUENCE [LARGE SCALE GENOMIC DNA]</scope>
    <source>
        <strain evidence="3 4">2789STDY5834876</strain>
    </source>
</reference>
<dbReference type="OrthoDB" id="324900at2"/>
<evidence type="ECO:0000313" key="4">
    <source>
        <dbReference type="Proteomes" id="UP000095544"/>
    </source>
</evidence>
<feature type="transmembrane region" description="Helical" evidence="1">
    <location>
        <begin position="69"/>
        <end position="94"/>
    </location>
</feature>
<dbReference type="GO" id="GO:0004175">
    <property type="term" value="F:endopeptidase activity"/>
    <property type="evidence" value="ECO:0007669"/>
    <property type="project" value="UniProtKB-ARBA"/>
</dbReference>
<dbReference type="AlphaFoldDB" id="A0A174JV63"/>
<feature type="transmembrane region" description="Helical" evidence="1">
    <location>
        <begin position="146"/>
        <end position="163"/>
    </location>
</feature>
<dbReference type="InterPro" id="IPR003675">
    <property type="entry name" value="Rce1/LyrA-like_dom"/>
</dbReference>
<dbReference type="RefSeq" id="WP_055154786.1">
    <property type="nucleotide sequence ID" value="NZ_CYZU01000049.1"/>
</dbReference>
<feature type="transmembrane region" description="Helical" evidence="1">
    <location>
        <begin position="276"/>
        <end position="298"/>
    </location>
</feature>
<keyword evidence="1" id="KW-0812">Transmembrane</keyword>
<dbReference type="EMBL" id="CYZU01000049">
    <property type="protein sequence ID" value="CUP01040.1"/>
    <property type="molecule type" value="Genomic_DNA"/>
</dbReference>